<gene>
    <name evidence="1" type="ORF">ACFP90_22765</name>
</gene>
<evidence type="ECO:0000313" key="1">
    <source>
        <dbReference type="EMBL" id="MFC6662868.1"/>
    </source>
</evidence>
<dbReference type="Proteomes" id="UP001596317">
    <property type="component" value="Unassembled WGS sequence"/>
</dbReference>
<proteinExistence type="predicted"/>
<comment type="caution">
    <text evidence="1">The sequence shown here is derived from an EMBL/GenBank/DDBJ whole genome shotgun (WGS) entry which is preliminary data.</text>
</comment>
<name>A0ABW1ZQE1_9DEIO</name>
<organism evidence="1 2">
    <name type="scientific">Deinococcus multiflagellatus</name>
    <dbReference type="NCBI Taxonomy" id="1656887"/>
    <lineage>
        <taxon>Bacteria</taxon>
        <taxon>Thermotogati</taxon>
        <taxon>Deinococcota</taxon>
        <taxon>Deinococci</taxon>
        <taxon>Deinococcales</taxon>
        <taxon>Deinococcaceae</taxon>
        <taxon>Deinococcus</taxon>
    </lineage>
</organism>
<reference evidence="2" key="1">
    <citation type="journal article" date="2019" name="Int. J. Syst. Evol. Microbiol.">
        <title>The Global Catalogue of Microorganisms (GCM) 10K type strain sequencing project: providing services to taxonomists for standard genome sequencing and annotation.</title>
        <authorList>
            <consortium name="The Broad Institute Genomics Platform"/>
            <consortium name="The Broad Institute Genome Sequencing Center for Infectious Disease"/>
            <person name="Wu L."/>
            <person name="Ma J."/>
        </authorList>
    </citation>
    <scope>NUCLEOTIDE SEQUENCE [LARGE SCALE GENOMIC DNA]</scope>
    <source>
        <strain evidence="2">CCUG 63830</strain>
    </source>
</reference>
<keyword evidence="2" id="KW-1185">Reference proteome</keyword>
<evidence type="ECO:0000313" key="2">
    <source>
        <dbReference type="Proteomes" id="UP001596317"/>
    </source>
</evidence>
<protein>
    <submittedName>
        <fullName evidence="1">Uncharacterized protein</fullName>
    </submittedName>
</protein>
<accession>A0ABW1ZQE1</accession>
<dbReference type="RefSeq" id="WP_380058780.1">
    <property type="nucleotide sequence ID" value="NZ_JBHSWB010000002.1"/>
</dbReference>
<dbReference type="EMBL" id="JBHSWB010000002">
    <property type="protein sequence ID" value="MFC6662868.1"/>
    <property type="molecule type" value="Genomic_DNA"/>
</dbReference>
<sequence length="157" mass="16625">MYGTPNRAEVADVGRMLGGRLSLFGPRGLQLLAALGLRELRPTWGPVRVDQPTAKPWLTAATVARAAQTLDATPTGRLALVAARRVTELGLTREALAQAVLSPTPAGGAQGGRITRYFNGTTTLFSDQGLQILHALGLTGFDVIWGAPSRPSRAKRD</sequence>